<protein>
    <recommendedName>
        <fullName evidence="5">Vesicular, overexpressed in cancer, prosurvival protein 1</fullName>
    </recommendedName>
</protein>
<keyword evidence="1" id="KW-1133">Transmembrane helix</keyword>
<keyword evidence="1" id="KW-0472">Membrane</keyword>
<evidence type="ECO:0000313" key="4">
    <source>
        <dbReference type="Proteomes" id="UP000678393"/>
    </source>
</evidence>
<dbReference type="EMBL" id="CAJHNH020001254">
    <property type="protein sequence ID" value="CAG5122285.1"/>
    <property type="molecule type" value="Genomic_DNA"/>
</dbReference>
<feature type="transmembrane region" description="Helical" evidence="1">
    <location>
        <begin position="56"/>
        <end position="76"/>
    </location>
</feature>
<dbReference type="Proteomes" id="UP000678393">
    <property type="component" value="Unassembled WGS sequence"/>
</dbReference>
<dbReference type="OrthoDB" id="10070083at2759"/>
<feature type="chain" id="PRO_5035721647" description="Vesicular, overexpressed in cancer, prosurvival protein 1" evidence="2">
    <location>
        <begin position="27"/>
        <end position="159"/>
    </location>
</feature>
<evidence type="ECO:0000313" key="3">
    <source>
        <dbReference type="EMBL" id="CAG5122285.1"/>
    </source>
</evidence>
<gene>
    <name evidence="3" type="ORF">CUNI_LOCUS7843</name>
</gene>
<sequence>MATKTDGLTHQLSAILCLLSVNTVSAYYCDNDKCTEEEYCCGDNMCCPSYKVWDLWYFWCGVLFFLFLLSICACLWRYRILSTSGAIVNDYSYTTLKEDGAVRMYPDIAAAGRYVSGSNTIYTPSVRSPPPYSHVSAGSFKIATAPPSYAQIVGVREFN</sequence>
<accession>A0A8S3Z2S0</accession>
<keyword evidence="4" id="KW-1185">Reference proteome</keyword>
<dbReference type="AlphaFoldDB" id="A0A8S3Z2S0"/>
<reference evidence="3" key="1">
    <citation type="submission" date="2021-04" db="EMBL/GenBank/DDBJ databases">
        <authorList>
            <consortium name="Molecular Ecology Group"/>
        </authorList>
    </citation>
    <scope>NUCLEOTIDE SEQUENCE</scope>
</reference>
<proteinExistence type="predicted"/>
<keyword evidence="2" id="KW-0732">Signal</keyword>
<evidence type="ECO:0000256" key="1">
    <source>
        <dbReference type="SAM" id="Phobius"/>
    </source>
</evidence>
<organism evidence="3 4">
    <name type="scientific">Candidula unifasciata</name>
    <dbReference type="NCBI Taxonomy" id="100452"/>
    <lineage>
        <taxon>Eukaryota</taxon>
        <taxon>Metazoa</taxon>
        <taxon>Spiralia</taxon>
        <taxon>Lophotrochozoa</taxon>
        <taxon>Mollusca</taxon>
        <taxon>Gastropoda</taxon>
        <taxon>Heterobranchia</taxon>
        <taxon>Euthyneura</taxon>
        <taxon>Panpulmonata</taxon>
        <taxon>Eupulmonata</taxon>
        <taxon>Stylommatophora</taxon>
        <taxon>Helicina</taxon>
        <taxon>Helicoidea</taxon>
        <taxon>Geomitridae</taxon>
        <taxon>Candidula</taxon>
    </lineage>
</organism>
<keyword evidence="1" id="KW-0812">Transmembrane</keyword>
<evidence type="ECO:0000256" key="2">
    <source>
        <dbReference type="SAM" id="SignalP"/>
    </source>
</evidence>
<comment type="caution">
    <text evidence="3">The sequence shown here is derived from an EMBL/GenBank/DDBJ whole genome shotgun (WGS) entry which is preliminary data.</text>
</comment>
<name>A0A8S3Z2S0_9EUPU</name>
<evidence type="ECO:0008006" key="5">
    <source>
        <dbReference type="Google" id="ProtNLM"/>
    </source>
</evidence>
<feature type="signal peptide" evidence="2">
    <location>
        <begin position="1"/>
        <end position="26"/>
    </location>
</feature>